<dbReference type="InterPro" id="IPR017853">
    <property type="entry name" value="GH"/>
</dbReference>
<accession>A0ABP8LMM0</accession>
<dbReference type="Gene3D" id="3.40.50.880">
    <property type="match status" value="1"/>
</dbReference>
<dbReference type="PANTHER" id="PTHR43405">
    <property type="entry name" value="GLYCOSYL HYDROLASE DIGH"/>
    <property type="match status" value="1"/>
</dbReference>
<gene>
    <name evidence="1" type="ORF">GCM10023169_36850</name>
</gene>
<dbReference type="InterPro" id="IPR028212">
    <property type="entry name" value="GHL6"/>
</dbReference>
<sequence length="710" mass="79039">MQAEPTLGLDDRRGLRTEEWYRTATRWTQLTLTESDPLHFDPQVWVDIMRENRSNAACLSAGGYMAFYPSQVPFHYRSKYLGDSDPFGALVEGARSLDMHVMARVDSHAIHADALRAHPEWAALDEDGEPYEHWAFPGIWVTCPFGPYNREFITDVARELVRDYDIDAVFANRWQGHGISYSEHARRTFRDDTGLHLPTGPYDADDPAWRAYPGWRRQQLSDLVAFWDTAIRDVRPHARFIPNLGSFAAHELERDLIDKHYPLFFIDRQGRDGIDAPWSAGRNAKRSRGVFRDRPVGLISSVGPENATHRWKDSVTTGAEMKTWIVDGFAQGAFPWFTKFNGTISDNRWIEPVAEAFALHATVEPVLSRLRITADVALLDPTSTGPSHLKQDGERFSHEDGFYHALLEARVPFEFISDKALTAEELARFKVLVLANAERLSEAQCGLIADFVRAGGSLVAAHQTSLLTERGEPRSNFGLSDVLGVDLQEPVRGPVRNNYAELTGEHPVHRGFEGAKRIIGGTQLVGVSAHEDADVPFRFIPDYPDLPMEELYVREPARDPAVVTRQHPGGGRVAYLAFNIGSLFWEALQQDHGRLIGNTVDWALGTEPRVRVDGVGLFDIAVYEGTSEIAVALVNLTNPMTMRGPIRETMPVGPLTVSVTLPPHARPTAATLLVAGQDQPVTVQDGQATSTVPSLELLEVAHLTWDGGTP</sequence>
<organism evidence="1 2">
    <name type="scientific">Georgenia halophila</name>
    <dbReference type="NCBI Taxonomy" id="620889"/>
    <lineage>
        <taxon>Bacteria</taxon>
        <taxon>Bacillati</taxon>
        <taxon>Actinomycetota</taxon>
        <taxon>Actinomycetes</taxon>
        <taxon>Micrococcales</taxon>
        <taxon>Bogoriellaceae</taxon>
        <taxon>Georgenia</taxon>
    </lineage>
</organism>
<dbReference type="CDD" id="cd03143">
    <property type="entry name" value="A4_beta-galactosidase_middle_domain"/>
    <property type="match status" value="1"/>
</dbReference>
<reference evidence="2" key="1">
    <citation type="journal article" date="2019" name="Int. J. Syst. Evol. Microbiol.">
        <title>The Global Catalogue of Microorganisms (GCM) 10K type strain sequencing project: providing services to taxonomists for standard genome sequencing and annotation.</title>
        <authorList>
            <consortium name="The Broad Institute Genomics Platform"/>
            <consortium name="The Broad Institute Genome Sequencing Center for Infectious Disease"/>
            <person name="Wu L."/>
            <person name="Ma J."/>
        </authorList>
    </citation>
    <scope>NUCLEOTIDE SEQUENCE [LARGE SCALE GENOMIC DNA]</scope>
    <source>
        <strain evidence="2">JCM 17810</strain>
    </source>
</reference>
<dbReference type="InterPro" id="IPR052177">
    <property type="entry name" value="Divisome_Glycosyl_Hydrolase"/>
</dbReference>
<dbReference type="SUPFAM" id="SSF52317">
    <property type="entry name" value="Class I glutamine amidotransferase-like"/>
    <property type="match status" value="1"/>
</dbReference>
<evidence type="ECO:0000313" key="2">
    <source>
        <dbReference type="Proteomes" id="UP001500622"/>
    </source>
</evidence>
<keyword evidence="2" id="KW-1185">Reference proteome</keyword>
<comment type="caution">
    <text evidence="1">The sequence shown here is derived from an EMBL/GenBank/DDBJ whole genome shotgun (WGS) entry which is preliminary data.</text>
</comment>
<proteinExistence type="predicted"/>
<name>A0ABP8LMM0_9MICO</name>
<dbReference type="InterPro" id="IPR029062">
    <property type="entry name" value="Class_I_gatase-like"/>
</dbReference>
<dbReference type="Pfam" id="PF14871">
    <property type="entry name" value="GHL6"/>
    <property type="match status" value="1"/>
</dbReference>
<dbReference type="PANTHER" id="PTHR43405:SF1">
    <property type="entry name" value="GLYCOSYL HYDROLASE DIGH"/>
    <property type="match status" value="1"/>
</dbReference>
<dbReference type="EMBL" id="BAABGN010000013">
    <property type="protein sequence ID" value="GAA4431854.1"/>
    <property type="molecule type" value="Genomic_DNA"/>
</dbReference>
<evidence type="ECO:0000313" key="1">
    <source>
        <dbReference type="EMBL" id="GAA4431854.1"/>
    </source>
</evidence>
<protein>
    <submittedName>
        <fullName evidence="1">Family 10 glycosylhydrolase</fullName>
    </submittedName>
</protein>
<dbReference type="SUPFAM" id="SSF51445">
    <property type="entry name" value="(Trans)glycosidases"/>
    <property type="match status" value="1"/>
</dbReference>
<dbReference type="RefSeq" id="WP_345218236.1">
    <property type="nucleotide sequence ID" value="NZ_BAABGN010000013.1"/>
</dbReference>
<dbReference type="Gene3D" id="3.20.20.80">
    <property type="entry name" value="Glycosidases"/>
    <property type="match status" value="1"/>
</dbReference>
<dbReference type="Proteomes" id="UP001500622">
    <property type="component" value="Unassembled WGS sequence"/>
</dbReference>